<dbReference type="InterPro" id="IPR050352">
    <property type="entry name" value="ABCG_transporters"/>
</dbReference>
<dbReference type="PANTHER" id="PTHR48041">
    <property type="entry name" value="ABC TRANSPORTER G FAMILY MEMBER 28"/>
    <property type="match status" value="1"/>
</dbReference>
<dbReference type="GO" id="GO:0016887">
    <property type="term" value="F:ATP hydrolysis activity"/>
    <property type="evidence" value="ECO:0007669"/>
    <property type="project" value="InterPro"/>
</dbReference>
<proteinExistence type="inferred from homology"/>
<evidence type="ECO:0000256" key="5">
    <source>
        <dbReference type="ARBA" id="ARBA00022741"/>
    </source>
</evidence>
<name>V3ZQX3_LOTGI</name>
<dbReference type="InterPro" id="IPR027417">
    <property type="entry name" value="P-loop_NTPase"/>
</dbReference>
<keyword evidence="12" id="KW-1185">Reference proteome</keyword>
<keyword evidence="5" id="KW-0547">Nucleotide-binding</keyword>
<dbReference type="GO" id="GO:0120020">
    <property type="term" value="F:cholesterol transfer activity"/>
    <property type="evidence" value="ECO:0007669"/>
    <property type="project" value="TreeGrafter"/>
</dbReference>
<evidence type="ECO:0000313" key="11">
    <source>
        <dbReference type="EMBL" id="ESO86757.1"/>
    </source>
</evidence>
<evidence type="ECO:0000313" key="12">
    <source>
        <dbReference type="Proteomes" id="UP000030746"/>
    </source>
</evidence>
<dbReference type="GO" id="GO:0043235">
    <property type="term" value="C:receptor complex"/>
    <property type="evidence" value="ECO:0007669"/>
    <property type="project" value="TreeGrafter"/>
</dbReference>
<evidence type="ECO:0000256" key="8">
    <source>
        <dbReference type="ARBA" id="ARBA00023136"/>
    </source>
</evidence>
<evidence type="ECO:0000256" key="7">
    <source>
        <dbReference type="ARBA" id="ARBA00022989"/>
    </source>
</evidence>
<evidence type="ECO:0000256" key="6">
    <source>
        <dbReference type="ARBA" id="ARBA00022840"/>
    </source>
</evidence>
<evidence type="ECO:0000256" key="1">
    <source>
        <dbReference type="ARBA" id="ARBA00004141"/>
    </source>
</evidence>
<dbReference type="GeneID" id="20232842"/>
<dbReference type="InterPro" id="IPR017871">
    <property type="entry name" value="ABC_transporter-like_CS"/>
</dbReference>
<dbReference type="InterPro" id="IPR003593">
    <property type="entry name" value="AAA+_ATPase"/>
</dbReference>
<feature type="transmembrane region" description="Helical" evidence="9">
    <location>
        <begin position="594"/>
        <end position="619"/>
    </location>
</feature>
<sequence length="626" mass="71044">MTSVYNIEFSIKHSIDINVENLSYVIDQPNITTSRLPCHTTDHSATTKTILDGVSFQAKCGQMLAIMGSSGSGKTSLLNVLACKNSTGTVTGDIELNGVKHTKHMIEHFSAYVRQDDRLLQFLSVKETLMFVAQLKLPTKLSRVEIVRKVDEVIAELGLSHVTATRVGGANIRGISGGERRRVSIGIQLLMDPSILLLDEPTSGLDSFTAHHLIQTLSRLAKNQRTILLSIHQPRSDIFELFDKVLVLSVGQTVYYGETRTMVDYFTRLGYPCPELTNPSDYYMDLATIDATTDETESRTTEVVENLLEAYRRQGEEVHTGSDTEVNQHIKEYMIEGATEIQVGYPGFFHQFTVLARRHFKNTVINQWALIVQTFEAVFMSLVLGVVFWELTLDQRGIRDRYGFMFMITMMYPFTNTLDVIGQCHEERKYLYFELEDKLYGYFAYYFSKIIAELPFHFLFVSLYFTPAYFMTGLQVDVIIFFTMFGIVLLLVYVTRSWALAMAMIFPNYTLSSTVSNILLALFSVCSGFYVNLESMHSGTRWMADVSPIRWAFDSLSLVEYGNVTFACGQIDPRYCIKTGEEALKLYGFDGDQVWMAVVILLGNICGYQLMAILAFRFIPQKPYGF</sequence>
<keyword evidence="4 9" id="KW-0812">Transmembrane</keyword>
<comment type="similarity">
    <text evidence="2">Belongs to the ABC transporter superfamily. ABCG family. Eye pigment precursor importer (TC 3.A.1.204) subfamily.</text>
</comment>
<evidence type="ECO:0000256" key="2">
    <source>
        <dbReference type="ARBA" id="ARBA00005814"/>
    </source>
</evidence>
<evidence type="ECO:0000256" key="4">
    <source>
        <dbReference type="ARBA" id="ARBA00022692"/>
    </source>
</evidence>
<dbReference type="KEGG" id="lgi:LOTGIDRAFT_128489"/>
<dbReference type="Pfam" id="PF01061">
    <property type="entry name" value="ABC2_membrane"/>
    <property type="match status" value="1"/>
</dbReference>
<dbReference type="GO" id="GO:0042632">
    <property type="term" value="P:cholesterol homeostasis"/>
    <property type="evidence" value="ECO:0007669"/>
    <property type="project" value="TreeGrafter"/>
</dbReference>
<reference evidence="11 12" key="1">
    <citation type="journal article" date="2013" name="Nature">
        <title>Insights into bilaterian evolution from three spiralian genomes.</title>
        <authorList>
            <person name="Simakov O."/>
            <person name="Marletaz F."/>
            <person name="Cho S.J."/>
            <person name="Edsinger-Gonzales E."/>
            <person name="Havlak P."/>
            <person name="Hellsten U."/>
            <person name="Kuo D.H."/>
            <person name="Larsson T."/>
            <person name="Lv J."/>
            <person name="Arendt D."/>
            <person name="Savage R."/>
            <person name="Osoegawa K."/>
            <person name="de Jong P."/>
            <person name="Grimwood J."/>
            <person name="Chapman J.A."/>
            <person name="Shapiro H."/>
            <person name="Aerts A."/>
            <person name="Otillar R.P."/>
            <person name="Terry A.Y."/>
            <person name="Boore J.L."/>
            <person name="Grigoriev I.V."/>
            <person name="Lindberg D.R."/>
            <person name="Seaver E.C."/>
            <person name="Weisblat D.A."/>
            <person name="Putnam N.H."/>
            <person name="Rokhsar D.S."/>
        </authorList>
    </citation>
    <scope>NUCLEOTIDE SEQUENCE [LARGE SCALE GENOMIC DNA]</scope>
</reference>
<feature type="transmembrane region" description="Helical" evidence="9">
    <location>
        <begin position="403"/>
        <end position="422"/>
    </location>
</feature>
<dbReference type="STRING" id="225164.V3ZQX3"/>
<dbReference type="SUPFAM" id="SSF52540">
    <property type="entry name" value="P-loop containing nucleoside triphosphate hydrolases"/>
    <property type="match status" value="1"/>
</dbReference>
<dbReference type="AlphaFoldDB" id="V3ZQX3"/>
<dbReference type="FunFam" id="3.40.50.300:FF:001473">
    <property type="entry name" value="ATP-binding cassette transporter"/>
    <property type="match status" value="1"/>
</dbReference>
<feature type="domain" description="ABC transporter" evidence="10">
    <location>
        <begin position="17"/>
        <end position="275"/>
    </location>
</feature>
<dbReference type="HOGENOM" id="CLU_000604_57_9_1"/>
<dbReference type="Gene3D" id="3.40.50.300">
    <property type="entry name" value="P-loop containing nucleotide triphosphate hydrolases"/>
    <property type="match status" value="1"/>
</dbReference>
<feature type="transmembrane region" description="Helical" evidence="9">
    <location>
        <begin position="515"/>
        <end position="533"/>
    </location>
</feature>
<feature type="transmembrane region" description="Helical" evidence="9">
    <location>
        <begin position="442"/>
        <end position="466"/>
    </location>
</feature>
<feature type="transmembrane region" description="Helical" evidence="9">
    <location>
        <begin position="478"/>
        <end position="495"/>
    </location>
</feature>
<dbReference type="InterPro" id="IPR003439">
    <property type="entry name" value="ABC_transporter-like_ATP-bd"/>
</dbReference>
<feature type="transmembrane region" description="Helical" evidence="9">
    <location>
        <begin position="368"/>
        <end position="391"/>
    </location>
</feature>
<comment type="subcellular location">
    <subcellularLocation>
        <location evidence="1">Membrane</location>
        <topology evidence="1">Multi-pass membrane protein</topology>
    </subcellularLocation>
</comment>
<dbReference type="GO" id="GO:0005524">
    <property type="term" value="F:ATP binding"/>
    <property type="evidence" value="ECO:0007669"/>
    <property type="project" value="UniProtKB-KW"/>
</dbReference>
<dbReference type="CTD" id="20232842"/>
<keyword evidence="6" id="KW-0067">ATP-binding</keyword>
<dbReference type="GO" id="GO:0005886">
    <property type="term" value="C:plasma membrane"/>
    <property type="evidence" value="ECO:0007669"/>
    <property type="project" value="TreeGrafter"/>
</dbReference>
<evidence type="ECO:0000256" key="3">
    <source>
        <dbReference type="ARBA" id="ARBA00022448"/>
    </source>
</evidence>
<dbReference type="PROSITE" id="PS50893">
    <property type="entry name" value="ABC_TRANSPORTER_2"/>
    <property type="match status" value="1"/>
</dbReference>
<evidence type="ECO:0000259" key="10">
    <source>
        <dbReference type="PROSITE" id="PS50893"/>
    </source>
</evidence>
<keyword evidence="3" id="KW-0813">Transport</keyword>
<protein>
    <recommendedName>
        <fullName evidence="10">ABC transporter domain-containing protein</fullName>
    </recommendedName>
</protein>
<dbReference type="OMA" id="WLAWEDY"/>
<dbReference type="PROSITE" id="PS00211">
    <property type="entry name" value="ABC_TRANSPORTER_1"/>
    <property type="match status" value="1"/>
</dbReference>
<dbReference type="SMART" id="SM00382">
    <property type="entry name" value="AAA"/>
    <property type="match status" value="1"/>
</dbReference>
<dbReference type="GO" id="GO:0140359">
    <property type="term" value="F:ABC-type transporter activity"/>
    <property type="evidence" value="ECO:0007669"/>
    <property type="project" value="InterPro"/>
</dbReference>
<organism evidence="11 12">
    <name type="scientific">Lottia gigantea</name>
    <name type="common">Giant owl limpet</name>
    <dbReference type="NCBI Taxonomy" id="225164"/>
    <lineage>
        <taxon>Eukaryota</taxon>
        <taxon>Metazoa</taxon>
        <taxon>Spiralia</taxon>
        <taxon>Lophotrochozoa</taxon>
        <taxon>Mollusca</taxon>
        <taxon>Gastropoda</taxon>
        <taxon>Patellogastropoda</taxon>
        <taxon>Lottioidea</taxon>
        <taxon>Lottiidae</taxon>
        <taxon>Lottia</taxon>
    </lineage>
</organism>
<gene>
    <name evidence="11" type="ORF">LOTGIDRAFT_128489</name>
</gene>
<dbReference type="RefSeq" id="XP_009062457.1">
    <property type="nucleotide sequence ID" value="XM_009064209.1"/>
</dbReference>
<accession>V3ZQX3</accession>
<dbReference type="Pfam" id="PF19055">
    <property type="entry name" value="ABC2_membrane_7"/>
    <property type="match status" value="1"/>
</dbReference>
<dbReference type="GO" id="GO:0033344">
    <property type="term" value="P:cholesterol efflux"/>
    <property type="evidence" value="ECO:0007669"/>
    <property type="project" value="TreeGrafter"/>
</dbReference>
<dbReference type="EMBL" id="KB202990">
    <property type="protein sequence ID" value="ESO86757.1"/>
    <property type="molecule type" value="Genomic_DNA"/>
</dbReference>
<evidence type="ECO:0000256" key="9">
    <source>
        <dbReference type="SAM" id="Phobius"/>
    </source>
</evidence>
<dbReference type="InterPro" id="IPR013525">
    <property type="entry name" value="ABC2_TM"/>
</dbReference>
<dbReference type="OrthoDB" id="66620at2759"/>
<dbReference type="Proteomes" id="UP000030746">
    <property type="component" value="Unassembled WGS sequence"/>
</dbReference>
<dbReference type="Pfam" id="PF00005">
    <property type="entry name" value="ABC_tran"/>
    <property type="match status" value="1"/>
</dbReference>
<keyword evidence="8 9" id="KW-0472">Membrane</keyword>
<keyword evidence="7 9" id="KW-1133">Transmembrane helix</keyword>
<dbReference type="InterPro" id="IPR043926">
    <property type="entry name" value="ABCG_dom"/>
</dbReference>
<dbReference type="PANTHER" id="PTHR48041:SF71">
    <property type="entry name" value="ATP-BINDING CASSETTE SUB-FAMILY G MEMBER 8"/>
    <property type="match status" value="1"/>
</dbReference>